<evidence type="ECO:0000256" key="7">
    <source>
        <dbReference type="PIRSR" id="PIRSR600223-1"/>
    </source>
</evidence>
<dbReference type="CDD" id="cd06530">
    <property type="entry name" value="S26_SPase_I"/>
    <property type="match status" value="1"/>
</dbReference>
<keyword evidence="12" id="KW-1185">Reference proteome</keyword>
<dbReference type="Gene3D" id="2.10.109.10">
    <property type="entry name" value="Umud Fragment, subunit A"/>
    <property type="match status" value="1"/>
</dbReference>
<keyword evidence="6 8" id="KW-0378">Hydrolase</keyword>
<proteinExistence type="inferred from homology"/>
<dbReference type="InterPro" id="IPR019756">
    <property type="entry name" value="Pept_S26A_signal_pept_1_Ser-AS"/>
</dbReference>
<keyword evidence="8" id="KW-0812">Transmembrane</keyword>
<feature type="active site" evidence="7">
    <location>
        <position position="39"/>
    </location>
</feature>
<protein>
    <recommendedName>
        <fullName evidence="4 8">Signal peptidase I</fullName>
        <ecNumber evidence="4 8">3.4.21.89</ecNumber>
    </recommendedName>
</protein>
<keyword evidence="5 8" id="KW-0645">Protease</keyword>
<feature type="transmembrane region" description="Helical" evidence="8">
    <location>
        <begin position="12"/>
        <end position="35"/>
    </location>
</feature>
<dbReference type="Proteomes" id="UP000184035">
    <property type="component" value="Unassembled WGS sequence"/>
</dbReference>
<dbReference type="PROSITE" id="PS00501">
    <property type="entry name" value="SPASE_I_1"/>
    <property type="match status" value="1"/>
</dbReference>
<dbReference type="PANTHER" id="PTHR43390:SF1">
    <property type="entry name" value="CHLOROPLAST PROCESSING PEPTIDASE"/>
    <property type="match status" value="1"/>
</dbReference>
<dbReference type="GO" id="GO:0004252">
    <property type="term" value="F:serine-type endopeptidase activity"/>
    <property type="evidence" value="ECO:0007669"/>
    <property type="project" value="InterPro"/>
</dbReference>
<evidence type="ECO:0000259" key="10">
    <source>
        <dbReference type="Pfam" id="PF10502"/>
    </source>
</evidence>
<dbReference type="InterPro" id="IPR019533">
    <property type="entry name" value="Peptidase_S26"/>
</dbReference>
<dbReference type="PROSITE" id="PS00760">
    <property type="entry name" value="SPASE_I_2"/>
    <property type="match status" value="1"/>
</dbReference>
<evidence type="ECO:0000256" key="1">
    <source>
        <dbReference type="ARBA" id="ARBA00000677"/>
    </source>
</evidence>
<evidence type="ECO:0000256" key="3">
    <source>
        <dbReference type="ARBA" id="ARBA00009370"/>
    </source>
</evidence>
<keyword evidence="8" id="KW-0472">Membrane</keyword>
<dbReference type="InterPro" id="IPR000223">
    <property type="entry name" value="Pept_S26A_signal_pept_1"/>
</dbReference>
<comment type="catalytic activity">
    <reaction evidence="1 8">
        <text>Cleavage of hydrophobic, N-terminal signal or leader sequences from secreted and periplasmic proteins.</text>
        <dbReference type="EC" id="3.4.21.89"/>
    </reaction>
</comment>
<evidence type="ECO:0000256" key="9">
    <source>
        <dbReference type="RuleBase" id="RU362042"/>
    </source>
</evidence>
<dbReference type="AlphaFoldDB" id="A0A1M4W342"/>
<feature type="domain" description="Peptidase S26" evidence="10">
    <location>
        <begin position="14"/>
        <end position="161"/>
    </location>
</feature>
<dbReference type="GO" id="GO:0005886">
    <property type="term" value="C:plasma membrane"/>
    <property type="evidence" value="ECO:0007669"/>
    <property type="project" value="UniProtKB-SubCell"/>
</dbReference>
<dbReference type="GO" id="GO:0009003">
    <property type="term" value="F:signal peptidase activity"/>
    <property type="evidence" value="ECO:0007669"/>
    <property type="project" value="UniProtKB-EC"/>
</dbReference>
<organism evidence="11 12">
    <name type="scientific">Clostridium fallax</name>
    <dbReference type="NCBI Taxonomy" id="1533"/>
    <lineage>
        <taxon>Bacteria</taxon>
        <taxon>Bacillati</taxon>
        <taxon>Bacillota</taxon>
        <taxon>Clostridia</taxon>
        <taxon>Eubacteriales</taxon>
        <taxon>Clostridiaceae</taxon>
        <taxon>Clostridium</taxon>
    </lineage>
</organism>
<dbReference type="InterPro" id="IPR019757">
    <property type="entry name" value="Pept_S26A_signal_pept_1_Lys-AS"/>
</dbReference>
<dbReference type="GO" id="GO:0006465">
    <property type="term" value="P:signal peptide processing"/>
    <property type="evidence" value="ECO:0007669"/>
    <property type="project" value="InterPro"/>
</dbReference>
<dbReference type="InterPro" id="IPR019758">
    <property type="entry name" value="Pept_S26A_signal_pept_1_CS"/>
</dbReference>
<accession>A0A1M4W342</accession>
<keyword evidence="8" id="KW-1133">Transmembrane helix</keyword>
<reference evidence="11 12" key="1">
    <citation type="submission" date="2016-11" db="EMBL/GenBank/DDBJ databases">
        <authorList>
            <person name="Jaros S."/>
            <person name="Januszkiewicz K."/>
            <person name="Wedrychowicz H."/>
        </authorList>
    </citation>
    <scope>NUCLEOTIDE SEQUENCE [LARGE SCALE GENOMIC DNA]</scope>
    <source>
        <strain evidence="11 12">DSM 2631</strain>
    </source>
</reference>
<dbReference type="NCBIfam" id="TIGR02227">
    <property type="entry name" value="sigpep_I_bact"/>
    <property type="match status" value="1"/>
</dbReference>
<evidence type="ECO:0000256" key="6">
    <source>
        <dbReference type="ARBA" id="ARBA00022801"/>
    </source>
</evidence>
<dbReference type="InterPro" id="IPR036286">
    <property type="entry name" value="LexA/Signal_pep-like_sf"/>
</dbReference>
<evidence type="ECO:0000256" key="2">
    <source>
        <dbReference type="ARBA" id="ARBA00004401"/>
    </source>
</evidence>
<evidence type="ECO:0000313" key="11">
    <source>
        <dbReference type="EMBL" id="SHE75560.1"/>
    </source>
</evidence>
<dbReference type="Pfam" id="PF10502">
    <property type="entry name" value="Peptidase_S26"/>
    <property type="match status" value="1"/>
</dbReference>
<gene>
    <name evidence="11" type="ORF">SAMN05443638_11030</name>
</gene>
<dbReference type="STRING" id="1533.SAMN05443638_11030"/>
<sequence>MNVADKFKIKDILGILLVIIIIFLIKKFLILTVYIPSGSMIPTLKPGNVVVATKVYKPRDLKRGDIVIFRSNERNENMIKRLIGLPGDEIEVKGTLLYVNGKKLDEPYIKNNIDFEGTYKVPNEEYFFLGDNRASSLDSRFWNDPYISANNIIGKAQFRIWPLNSIEFLK</sequence>
<comment type="similarity">
    <text evidence="3 9">Belongs to the peptidase S26 family.</text>
</comment>
<evidence type="ECO:0000256" key="4">
    <source>
        <dbReference type="ARBA" id="ARBA00013208"/>
    </source>
</evidence>
<dbReference type="SUPFAM" id="SSF51306">
    <property type="entry name" value="LexA/Signal peptidase"/>
    <property type="match status" value="1"/>
</dbReference>
<evidence type="ECO:0000313" key="12">
    <source>
        <dbReference type="Proteomes" id="UP000184035"/>
    </source>
</evidence>
<feature type="active site" evidence="7">
    <location>
        <position position="80"/>
    </location>
</feature>
<name>A0A1M4W342_9CLOT</name>
<dbReference type="EMBL" id="FQVM01000010">
    <property type="protein sequence ID" value="SHE75560.1"/>
    <property type="molecule type" value="Genomic_DNA"/>
</dbReference>
<dbReference type="OrthoDB" id="9802919at2"/>
<evidence type="ECO:0000256" key="5">
    <source>
        <dbReference type="ARBA" id="ARBA00022670"/>
    </source>
</evidence>
<evidence type="ECO:0000256" key="8">
    <source>
        <dbReference type="RuleBase" id="RU003993"/>
    </source>
</evidence>
<dbReference type="PRINTS" id="PR00727">
    <property type="entry name" value="LEADERPTASE"/>
</dbReference>
<dbReference type="EC" id="3.4.21.89" evidence="4 8"/>
<dbReference type="PROSITE" id="PS00761">
    <property type="entry name" value="SPASE_I_3"/>
    <property type="match status" value="1"/>
</dbReference>
<comment type="subcellular location">
    <subcellularLocation>
        <location evidence="2">Cell membrane</location>
        <topology evidence="2">Single-pass type II membrane protein</topology>
    </subcellularLocation>
    <subcellularLocation>
        <location evidence="9">Membrane</location>
        <topology evidence="9">Single-pass type II membrane protein</topology>
    </subcellularLocation>
</comment>
<dbReference type="PANTHER" id="PTHR43390">
    <property type="entry name" value="SIGNAL PEPTIDASE I"/>
    <property type="match status" value="1"/>
</dbReference>